<dbReference type="EMBL" id="AMCI01000885">
    <property type="protein sequence ID" value="EJX07407.1"/>
    <property type="molecule type" value="Genomic_DNA"/>
</dbReference>
<dbReference type="InterPro" id="IPR037066">
    <property type="entry name" value="Plug_dom_sf"/>
</dbReference>
<dbReference type="InterPro" id="IPR039426">
    <property type="entry name" value="TonB-dep_rcpt-like"/>
</dbReference>
<dbReference type="Pfam" id="PF00593">
    <property type="entry name" value="TonB_dep_Rec_b-barrel"/>
    <property type="match status" value="1"/>
</dbReference>
<dbReference type="GO" id="GO:0009279">
    <property type="term" value="C:cell outer membrane"/>
    <property type="evidence" value="ECO:0007669"/>
    <property type="project" value="UniProtKB-SubCell"/>
</dbReference>
<dbReference type="InterPro" id="IPR012910">
    <property type="entry name" value="Plug_dom"/>
</dbReference>
<feature type="domain" description="TonB-dependent receptor-like beta-barrel" evidence="11">
    <location>
        <begin position="426"/>
        <end position="785"/>
    </location>
</feature>
<evidence type="ECO:0000256" key="2">
    <source>
        <dbReference type="ARBA" id="ARBA00022448"/>
    </source>
</evidence>
<dbReference type="InterPro" id="IPR023997">
    <property type="entry name" value="TonB-dep_OMP_SusC/RagA_CS"/>
</dbReference>
<dbReference type="NCBIfam" id="TIGR04057">
    <property type="entry name" value="SusC_RagA_signa"/>
    <property type="match status" value="1"/>
</dbReference>
<dbReference type="Gene3D" id="2.40.170.20">
    <property type="entry name" value="TonB-dependent receptor, beta-barrel domain"/>
    <property type="match status" value="1"/>
</dbReference>
<keyword evidence="6" id="KW-0408">Iron</keyword>
<evidence type="ECO:0000256" key="7">
    <source>
        <dbReference type="ARBA" id="ARBA00023065"/>
    </source>
</evidence>
<keyword evidence="8" id="KW-0798">TonB box</keyword>
<dbReference type="AlphaFoldDB" id="J9GIJ3"/>
<dbReference type="GO" id="GO:0015344">
    <property type="term" value="F:siderophore uptake transmembrane transporter activity"/>
    <property type="evidence" value="ECO:0007669"/>
    <property type="project" value="TreeGrafter"/>
</dbReference>
<comment type="caution">
    <text evidence="13">The sequence shown here is derived from an EMBL/GenBank/DDBJ whole genome shotgun (WGS) entry which is preliminary data.</text>
</comment>
<evidence type="ECO:0000313" key="13">
    <source>
        <dbReference type="EMBL" id="EJX07407.1"/>
    </source>
</evidence>
<evidence type="ECO:0000256" key="4">
    <source>
        <dbReference type="ARBA" id="ARBA00022692"/>
    </source>
</evidence>
<dbReference type="SUPFAM" id="SSF49464">
    <property type="entry name" value="Carboxypeptidase regulatory domain-like"/>
    <property type="match status" value="1"/>
</dbReference>
<keyword evidence="5" id="KW-0732">Signal</keyword>
<evidence type="ECO:0000256" key="1">
    <source>
        <dbReference type="ARBA" id="ARBA00004571"/>
    </source>
</evidence>
<evidence type="ECO:0000256" key="9">
    <source>
        <dbReference type="ARBA" id="ARBA00023136"/>
    </source>
</evidence>
<dbReference type="NCBIfam" id="TIGR04056">
    <property type="entry name" value="OMP_RagA_SusC"/>
    <property type="match status" value="1"/>
</dbReference>
<dbReference type="PROSITE" id="PS52016">
    <property type="entry name" value="TONB_DEPENDENT_REC_3"/>
    <property type="match status" value="1"/>
</dbReference>
<dbReference type="InterPro" id="IPR000531">
    <property type="entry name" value="Beta-barrel_TonB"/>
</dbReference>
<dbReference type="PANTHER" id="PTHR32552:SF68">
    <property type="entry name" value="FERRICHROME OUTER MEMBRANE TRANSPORTER_PHAGE RECEPTOR"/>
    <property type="match status" value="1"/>
</dbReference>
<evidence type="ECO:0000259" key="12">
    <source>
        <dbReference type="Pfam" id="PF07715"/>
    </source>
</evidence>
<evidence type="ECO:0000256" key="8">
    <source>
        <dbReference type="ARBA" id="ARBA00023077"/>
    </source>
</evidence>
<keyword evidence="2" id="KW-0813">Transport</keyword>
<feature type="domain" description="TonB-dependent receptor plug" evidence="12">
    <location>
        <begin position="119"/>
        <end position="243"/>
    </location>
</feature>
<reference evidence="13" key="1">
    <citation type="journal article" date="2012" name="PLoS ONE">
        <title>Gene sets for utilization of primary and secondary nutrition supplies in the distal gut of endangered iberian lynx.</title>
        <authorList>
            <person name="Alcaide M."/>
            <person name="Messina E."/>
            <person name="Richter M."/>
            <person name="Bargiela R."/>
            <person name="Peplies J."/>
            <person name="Huws S.A."/>
            <person name="Newbold C.J."/>
            <person name="Golyshin P.N."/>
            <person name="Simon M.A."/>
            <person name="Lopez G."/>
            <person name="Yakimov M.M."/>
            <person name="Ferrer M."/>
        </authorList>
    </citation>
    <scope>NUCLEOTIDE SEQUENCE</scope>
</reference>
<keyword evidence="7" id="KW-0406">Ion transport</keyword>
<organism evidence="13">
    <name type="scientific">gut metagenome</name>
    <dbReference type="NCBI Taxonomy" id="749906"/>
    <lineage>
        <taxon>unclassified sequences</taxon>
        <taxon>metagenomes</taxon>
        <taxon>organismal metagenomes</taxon>
    </lineage>
</organism>
<name>J9GIJ3_9ZZZZ</name>
<dbReference type="InterPro" id="IPR036942">
    <property type="entry name" value="Beta-barrel_TonB_sf"/>
</dbReference>
<dbReference type="Pfam" id="PF13715">
    <property type="entry name" value="CarbopepD_reg_2"/>
    <property type="match status" value="1"/>
</dbReference>
<dbReference type="InterPro" id="IPR023996">
    <property type="entry name" value="TonB-dep_OMP_SusC/RagA"/>
</dbReference>
<proteinExistence type="predicted"/>
<accession>J9GIJ3</accession>
<dbReference type="InterPro" id="IPR008969">
    <property type="entry name" value="CarboxyPept-like_regulatory"/>
</dbReference>
<dbReference type="PANTHER" id="PTHR32552">
    <property type="entry name" value="FERRICHROME IRON RECEPTOR-RELATED"/>
    <property type="match status" value="1"/>
</dbReference>
<sequence>MKRTFTLFLTLLVGVLVTTLYAQTRTVSGTVTDKETREPLIGANVLVKGTTVGTVTDVDGKYTLQVGEKDVLVFSYLSMKTIEEAVNGRSIINVAMVSDAETLGEVVVTAMGIKRQSETLTYSAQTVGGKDVNDIKSVNMINSLQGKSAGLQITPNSTGAGGSSKILFRGNKSISGSNQPLVVVDGVPLMMNITSSQVSGNYGGERDGGDAMSTINPDDIAQITLLKGASAAALYGAVAANGAIMITTKSAQSGKVSVNVSSNTTIEDAMLLPKFQNSYGVSDNGTFSWGEKLSSKAPNYVKDFFRTGFTTNNSISLSGGNENIQSYFSYSNVYSQGITPENDYRSHNLNAKVGFNLLQDVHVDFSAKYTNQHIVNQAAAGYLWNPLTGAYLFPRGEDWDGYKDEFEVYDPARGCYVQNWTNVEQQQFGNPYWMLHRQTPITDRNRYEFGGNVKWDITPDLNIQGRMRYERGEEHFVHNAYASSVGNLYPMGRMKDNRYFSDQLYGDVLVSYNKTFNDFSVSATAGSSFTKTKTSHVDLWGEGSQFTKPGSGNIYYPNIFNPNNYYGNMSTISKDGNWNTEKRLNSVFATAQIGYREGLFLDLSARNDWSSALAFTESCSFFYPSIGGSVLLNKFIDMGKHIDLFKFRASYSIVGNDVPIYMSNLRYSLGAQGAITPPDKAPFRTLKPEKTHSLEIGFDGTFFQNRLNVNLTYYKTNTKNQFFSVSAPYESGLRSRYVNAGNVQNQGFEIGLGWYEQFNDNFSWTTNLNFSYNDNEIKELVDDLSNGLTISDFGGAKVILKEGGKYGDLYVRHLMRDESGKPLKNDNGEPIVSGDSMEELEYAGNMNAKVNMGWTNTFRYKDFSFSFLIDAKFGGKVISMTEAALDGWGVSARSGAARDAGGITVDGVTFDADKYYRTTGNNNFNSPYAVENYVYDATNVRMREMTFGYTFRNLFGAGKNLTAALIGRNLFFFHKDAPMDPDVSAGTGNGIQGVDMFALPTSRSFGLNLKLNF</sequence>
<dbReference type="Pfam" id="PF07715">
    <property type="entry name" value="Plug"/>
    <property type="match status" value="1"/>
</dbReference>
<keyword evidence="9" id="KW-0472">Membrane</keyword>
<evidence type="ECO:0000256" key="5">
    <source>
        <dbReference type="ARBA" id="ARBA00022729"/>
    </source>
</evidence>
<keyword evidence="4" id="KW-0812">Transmembrane</keyword>
<protein>
    <submittedName>
        <fullName evidence="13">TonB-dependent receptor</fullName>
    </submittedName>
</protein>
<keyword evidence="13" id="KW-0675">Receptor</keyword>
<evidence type="ECO:0000256" key="3">
    <source>
        <dbReference type="ARBA" id="ARBA00022496"/>
    </source>
</evidence>
<dbReference type="Gene3D" id="2.60.40.1120">
    <property type="entry name" value="Carboxypeptidase-like, regulatory domain"/>
    <property type="match status" value="1"/>
</dbReference>
<gene>
    <name evidence="13" type="ORF">EVA_04465</name>
</gene>
<keyword evidence="10" id="KW-0998">Cell outer membrane</keyword>
<dbReference type="Gene3D" id="2.170.130.10">
    <property type="entry name" value="TonB-dependent receptor, plug domain"/>
    <property type="match status" value="1"/>
</dbReference>
<evidence type="ECO:0000256" key="6">
    <source>
        <dbReference type="ARBA" id="ARBA00023004"/>
    </source>
</evidence>
<evidence type="ECO:0000256" key="10">
    <source>
        <dbReference type="ARBA" id="ARBA00023237"/>
    </source>
</evidence>
<comment type="subcellular location">
    <subcellularLocation>
        <location evidence="1">Cell outer membrane</location>
        <topology evidence="1">Multi-pass membrane protein</topology>
    </subcellularLocation>
</comment>
<keyword evidence="3" id="KW-0410">Iron transport</keyword>
<dbReference type="SUPFAM" id="SSF56935">
    <property type="entry name" value="Porins"/>
    <property type="match status" value="1"/>
</dbReference>
<evidence type="ECO:0000259" key="11">
    <source>
        <dbReference type="Pfam" id="PF00593"/>
    </source>
</evidence>